<dbReference type="RefSeq" id="WP_044430137.1">
    <property type="nucleotide sequence ID" value="NZ_CP010528.1"/>
</dbReference>
<dbReference type="PATRIC" id="fig|1590.144.peg.1028"/>
<dbReference type="InterPro" id="IPR007554">
    <property type="entry name" value="Glycerophosphate_synth"/>
</dbReference>
<dbReference type="PANTHER" id="PTHR37316">
    <property type="entry name" value="TEICHOIC ACID GLYCEROL-PHOSPHATE PRIMASE"/>
    <property type="match status" value="1"/>
</dbReference>
<dbReference type="Proteomes" id="UP000076882">
    <property type="component" value="Unassembled WGS sequence"/>
</dbReference>
<proteinExistence type="predicted"/>
<evidence type="ECO:0000313" key="2">
    <source>
        <dbReference type="EMBL" id="KZU97834.1"/>
    </source>
</evidence>
<dbReference type="SUPFAM" id="SSF53756">
    <property type="entry name" value="UDP-Glycosyltransferase/glycogen phosphorylase"/>
    <property type="match status" value="1"/>
</dbReference>
<dbReference type="AlphaFoldDB" id="A0A162G7P7"/>
<evidence type="ECO:0000313" key="3">
    <source>
        <dbReference type="Proteomes" id="UP000076882"/>
    </source>
</evidence>
<sequence length="390" mass="45519">MTNIFASRLSKIKYLPVLIIAYLAALVMLPFIKRQRYVIGGHSGELFEDNGKAFYEFLVNNKSVSAENVIWYSKQKNALSKQINVNRIGSFKGYFDYFTAKCALYTHSSSTDIAPLAFHFKFMQPIRIYLDHGIDGLKKVGWTSKIEPADGYVVASKVGREIKQQYWHLSDDLIIDTGLARYDRLFETMQGKSHSHVTRILYLPTWREWNYGSEQSEFESTEYFQKIVAFLKDPRTYQLVAKHHVILHVELHPFCEPYLNTFKKQIGHIDRIEFAFGNISDEIIKSDLLLTDYSSVCWDFLYQNKPVVFYQFDQERYLKDRGSYLDFDTQLFGPVCKTESELLVALHDYIAGEEKVSQKLRHRYFTHIDGNNCARVYSVIEELSKDAKNR</sequence>
<accession>A0A162G7P7</accession>
<dbReference type="GO" id="GO:0016020">
    <property type="term" value="C:membrane"/>
    <property type="evidence" value="ECO:0007669"/>
    <property type="project" value="InterPro"/>
</dbReference>
<keyword evidence="1" id="KW-0812">Transmembrane</keyword>
<dbReference type="Gene3D" id="3.40.50.12580">
    <property type="match status" value="1"/>
</dbReference>
<dbReference type="KEGG" id="lpb:SH83_04920"/>
<reference evidence="2 3" key="1">
    <citation type="submission" date="2016-03" db="EMBL/GenBank/DDBJ databases">
        <title>Comparative genomics of 54 Lactobacillus plantarum strains reveals genomic uncoupling from niche constraints.</title>
        <authorList>
            <person name="Martino M.E."/>
        </authorList>
    </citation>
    <scope>NUCLEOTIDE SEQUENCE [LARGE SCALE GENOMIC DNA]</scope>
    <source>
        <strain evidence="2 3">19.1</strain>
    </source>
</reference>
<keyword evidence="1" id="KW-1133">Transmembrane helix</keyword>
<dbReference type="Pfam" id="PF04464">
    <property type="entry name" value="Glyphos_transf"/>
    <property type="match status" value="1"/>
</dbReference>
<dbReference type="PANTHER" id="PTHR37316:SF3">
    <property type="entry name" value="TEICHOIC ACID GLYCEROL-PHOSPHATE TRANSFERASE"/>
    <property type="match status" value="1"/>
</dbReference>
<comment type="caution">
    <text evidence="2">The sequence shown here is derived from an EMBL/GenBank/DDBJ whole genome shotgun (WGS) entry which is preliminary data.</text>
</comment>
<name>A0A162G7P7_LACPN</name>
<protein>
    <submittedName>
        <fullName evidence="2">Putative capsular polysaccharide biosynthesis protein</fullName>
    </submittedName>
</protein>
<dbReference type="InterPro" id="IPR043148">
    <property type="entry name" value="TagF_C"/>
</dbReference>
<organism evidence="2 3">
    <name type="scientific">Lactiplantibacillus plantarum</name>
    <name type="common">Lactobacillus plantarum</name>
    <dbReference type="NCBI Taxonomy" id="1590"/>
    <lineage>
        <taxon>Bacteria</taxon>
        <taxon>Bacillati</taxon>
        <taxon>Bacillota</taxon>
        <taxon>Bacilli</taxon>
        <taxon>Lactobacillales</taxon>
        <taxon>Lactobacillaceae</taxon>
        <taxon>Lactiplantibacillus</taxon>
    </lineage>
</organism>
<feature type="transmembrane region" description="Helical" evidence="1">
    <location>
        <begin position="12"/>
        <end position="32"/>
    </location>
</feature>
<dbReference type="EMBL" id="LUXM01000012">
    <property type="protein sequence ID" value="KZU97834.1"/>
    <property type="molecule type" value="Genomic_DNA"/>
</dbReference>
<evidence type="ECO:0000256" key="1">
    <source>
        <dbReference type="SAM" id="Phobius"/>
    </source>
</evidence>
<keyword evidence="1" id="KW-0472">Membrane</keyword>
<dbReference type="InterPro" id="IPR051612">
    <property type="entry name" value="Teichoic_Acid_Biosynth"/>
</dbReference>
<gene>
    <name evidence="2" type="ORF">Lp19_0518</name>
</gene>
<dbReference type="GO" id="GO:0047355">
    <property type="term" value="F:CDP-glycerol glycerophosphotransferase activity"/>
    <property type="evidence" value="ECO:0007669"/>
    <property type="project" value="InterPro"/>
</dbReference>